<organism evidence="2 3">
    <name type="scientific">Aureococcus anophagefferens</name>
    <name type="common">Harmful bloom alga</name>
    <dbReference type="NCBI Taxonomy" id="44056"/>
    <lineage>
        <taxon>Eukaryota</taxon>
        <taxon>Sar</taxon>
        <taxon>Stramenopiles</taxon>
        <taxon>Ochrophyta</taxon>
        <taxon>Pelagophyceae</taxon>
        <taxon>Pelagomonadales</taxon>
        <taxon>Pelagomonadaceae</taxon>
        <taxon>Aureococcus</taxon>
    </lineage>
</organism>
<evidence type="ECO:0000256" key="1">
    <source>
        <dbReference type="SAM" id="MobiDB-lite"/>
    </source>
</evidence>
<accession>A0ABR1G8I9</accession>
<evidence type="ECO:0000313" key="3">
    <source>
        <dbReference type="Proteomes" id="UP001363151"/>
    </source>
</evidence>
<feature type="compositionally biased region" description="Basic and acidic residues" evidence="1">
    <location>
        <begin position="99"/>
        <end position="123"/>
    </location>
</feature>
<reference evidence="2 3" key="1">
    <citation type="submission" date="2024-03" db="EMBL/GenBank/DDBJ databases">
        <title>Aureococcus anophagefferens CCMP1851 and Kratosvirus quantuckense: Draft genome of a second virus-susceptible host strain in the model system.</title>
        <authorList>
            <person name="Chase E."/>
            <person name="Truchon A.R."/>
            <person name="Schepens W."/>
            <person name="Wilhelm S.W."/>
        </authorList>
    </citation>
    <scope>NUCLEOTIDE SEQUENCE [LARGE SCALE GENOMIC DNA]</scope>
    <source>
        <strain evidence="2 3">CCMP1851</strain>
    </source>
</reference>
<feature type="region of interest" description="Disordered" evidence="1">
    <location>
        <begin position="1"/>
        <end position="172"/>
    </location>
</feature>
<gene>
    <name evidence="2" type="ORF">SO694_0026204</name>
</gene>
<comment type="caution">
    <text evidence="2">The sequence shown here is derived from an EMBL/GenBank/DDBJ whole genome shotgun (WGS) entry which is preliminary data.</text>
</comment>
<dbReference type="Proteomes" id="UP001363151">
    <property type="component" value="Unassembled WGS sequence"/>
</dbReference>
<protein>
    <submittedName>
        <fullName evidence="2">Organic solute transporter subunit alpha</fullName>
    </submittedName>
</protein>
<proteinExistence type="predicted"/>
<evidence type="ECO:0000313" key="2">
    <source>
        <dbReference type="EMBL" id="KAK7249560.1"/>
    </source>
</evidence>
<name>A0ABR1G8I9_AURAN</name>
<sequence length="207" mass="23114">MVEPSSPVRRQSLADSGRRRLGGRSLEPSASEPAIIKPSWMQAAELRLAGGDPAPPPPPPPPLQGSPGRRCDYESDGGETATLDERDIEAEFEAVTRLLEQETRRNDRRSDDGLTREVADAAAKRKQLQTSFLTDFDRPPSRELYPNYNHEVRRKEDESAPDSRGSVFSDKSSRAWAALVNPGARRSIREQNLARQEANLRRSRSLL</sequence>
<feature type="compositionally biased region" description="Pro residues" evidence="1">
    <location>
        <begin position="53"/>
        <end position="64"/>
    </location>
</feature>
<dbReference type="EMBL" id="JBBJCI010000056">
    <property type="protein sequence ID" value="KAK7249560.1"/>
    <property type="molecule type" value="Genomic_DNA"/>
</dbReference>
<keyword evidence="3" id="KW-1185">Reference proteome</keyword>